<dbReference type="PANTHER" id="PTHR45661:SF3">
    <property type="entry name" value="IG-LIKE DOMAIN-CONTAINING PROTEIN"/>
    <property type="match status" value="1"/>
</dbReference>
<dbReference type="SUPFAM" id="SSF52058">
    <property type="entry name" value="L domain-like"/>
    <property type="match status" value="1"/>
</dbReference>
<organism evidence="2 3">
    <name type="scientific">Kineothrix alysoides</name>
    <dbReference type="NCBI Taxonomy" id="1469948"/>
    <lineage>
        <taxon>Bacteria</taxon>
        <taxon>Bacillati</taxon>
        <taxon>Bacillota</taxon>
        <taxon>Clostridia</taxon>
        <taxon>Lachnospirales</taxon>
        <taxon>Lachnospiraceae</taxon>
        <taxon>Kineothrix</taxon>
    </lineage>
</organism>
<evidence type="ECO:0000313" key="2">
    <source>
        <dbReference type="EMBL" id="TCL59917.1"/>
    </source>
</evidence>
<evidence type="ECO:0000256" key="1">
    <source>
        <dbReference type="SAM" id="MobiDB-lite"/>
    </source>
</evidence>
<dbReference type="RefSeq" id="WP_031389699.1">
    <property type="nucleotide sequence ID" value="NZ_JPNB01000001.1"/>
</dbReference>
<dbReference type="OrthoDB" id="1814867at2"/>
<dbReference type="EMBL" id="SLUO01000003">
    <property type="protein sequence ID" value="TCL59917.1"/>
    <property type="molecule type" value="Genomic_DNA"/>
</dbReference>
<feature type="region of interest" description="Disordered" evidence="1">
    <location>
        <begin position="291"/>
        <end position="329"/>
    </location>
</feature>
<dbReference type="AlphaFoldDB" id="A0A4V2QCE6"/>
<protein>
    <submittedName>
        <fullName evidence="2">Leucine rich repeat (LRR) protein</fullName>
    </submittedName>
</protein>
<dbReference type="Proteomes" id="UP000295718">
    <property type="component" value="Unassembled WGS sequence"/>
</dbReference>
<dbReference type="InterPro" id="IPR053139">
    <property type="entry name" value="Surface_bspA-like"/>
</dbReference>
<comment type="caution">
    <text evidence="2">The sequence shown here is derived from an EMBL/GenBank/DDBJ whole genome shotgun (WGS) entry which is preliminary data.</text>
</comment>
<keyword evidence="3" id="KW-1185">Reference proteome</keyword>
<dbReference type="InterPro" id="IPR026906">
    <property type="entry name" value="LRR_5"/>
</dbReference>
<evidence type="ECO:0000313" key="3">
    <source>
        <dbReference type="Proteomes" id="UP000295718"/>
    </source>
</evidence>
<gene>
    <name evidence="2" type="ORF">EDD76_103106</name>
</gene>
<dbReference type="InterPro" id="IPR032675">
    <property type="entry name" value="LRR_dom_sf"/>
</dbReference>
<name>A0A4V2QCE6_9FIRM</name>
<dbReference type="Gene3D" id="3.80.10.10">
    <property type="entry name" value="Ribonuclease Inhibitor"/>
    <property type="match status" value="2"/>
</dbReference>
<reference evidence="2 3" key="1">
    <citation type="submission" date="2019-03" db="EMBL/GenBank/DDBJ databases">
        <title>Genomic Encyclopedia of Type Strains, Phase IV (KMG-IV): sequencing the most valuable type-strain genomes for metagenomic binning, comparative biology and taxonomic classification.</title>
        <authorList>
            <person name="Goeker M."/>
        </authorList>
    </citation>
    <scope>NUCLEOTIDE SEQUENCE [LARGE SCALE GENOMIC DNA]</scope>
    <source>
        <strain evidence="2 3">DSM 100556</strain>
    </source>
</reference>
<proteinExistence type="predicted"/>
<dbReference type="STRING" id="1469948.GCA_000732725_00953"/>
<dbReference type="Pfam" id="PF13306">
    <property type="entry name" value="LRR_5"/>
    <property type="match status" value="4"/>
</dbReference>
<dbReference type="PANTHER" id="PTHR45661">
    <property type="entry name" value="SURFACE ANTIGEN"/>
    <property type="match status" value="1"/>
</dbReference>
<sequence>MNKKSKILLGVLLFVAIAALRLPMSQVEAESSSASDFQMKGDTLVKYTGTASAASIPVSVKHIGKEAFSGHAELKKVEIPGYVESIDYNAFSGCSSLENVVIPDTVTAIGNGAFSGCSSLKIVTIGKKLDTLGNGVFADCAALSEIKLSKNNTDFVYDSGVIYSKDKTIVYAMIPGYAQGAYKMPSTVKEIKSNAFWGCMNLEKVEIGSNVKKIPDYAFANCQKLGKVLFPYSVTTIGIGAFSDCINLGSIEIPLSVSSIHETAFEGCPKLVIIAPEGSYAAEYESKRDKSQVAQSEYQEVTKASGESGSEGGQGGTDNADADTGTTLGQSRIVGGNAVVFIDNSRSKVLSGNVQTEDKQGSTASSEVMGGGQTAGAYSKYTIVNDKKIAAQAYYGNTALTEYEIPETVEEIGDFAFARTGLTIVTIPDGVITIGYGAFYHADDLASVSIPDTVTTIEPSAFDKTKWMENCLVNRRNPFTVVGDGILIAYGGVGDKVEVPEGVKQIGAEVFKGHTEITVVTLPSTCTVVGEDAFAGCNKLTSISGGDNLKEIKDRAFSGCPISTIKIPSSVEKIGLKAYDITGTTKEGGSKVAVFLGKSIPGVSYEKTATRLINEEDRGSVLKGVNVAIVNDSVTPENVRGTALDYDTGGFRGLVCSVEQAAEDGKQGRLRLKFIVMREEDVNDNTIPSQVTVYGKSYKISNPREVVEYVSGSKAEVLGQGMVSVEVDSATLSGTLAATAQLSGINENYVLKISDNAGAGSTISAAYKKAVPGGKIVSLQVYDFTLYDAKTMIPISKAGKQQMTVTIPKPMGVAQDALQIACLDEDGQLEKIDFHLVTVDGVSCIQFNVQRFTTYAFFN</sequence>
<feature type="compositionally biased region" description="Low complexity" evidence="1">
    <location>
        <begin position="317"/>
        <end position="329"/>
    </location>
</feature>
<accession>A0A4V2QCE6</accession>